<organism evidence="2 3">
    <name type="scientific">Endocarpon pusillum</name>
    <dbReference type="NCBI Taxonomy" id="364733"/>
    <lineage>
        <taxon>Eukaryota</taxon>
        <taxon>Fungi</taxon>
        <taxon>Dikarya</taxon>
        <taxon>Ascomycota</taxon>
        <taxon>Pezizomycotina</taxon>
        <taxon>Eurotiomycetes</taxon>
        <taxon>Chaetothyriomycetidae</taxon>
        <taxon>Verrucariales</taxon>
        <taxon>Verrucariaceae</taxon>
        <taxon>Endocarpon</taxon>
    </lineage>
</organism>
<feature type="compositionally biased region" description="Basic and acidic residues" evidence="1">
    <location>
        <begin position="46"/>
        <end position="57"/>
    </location>
</feature>
<reference evidence="2" key="1">
    <citation type="submission" date="2020-02" db="EMBL/GenBank/DDBJ databases">
        <authorList>
            <person name="Palmer J.M."/>
        </authorList>
    </citation>
    <scope>NUCLEOTIDE SEQUENCE</scope>
    <source>
        <strain evidence="2">EPUS1.4</strain>
        <tissue evidence="2">Thallus</tissue>
    </source>
</reference>
<sequence>MGTGCCTAIGGLQELVLRRQFWSTREKDGYSAAKNKNKATRLSDTLVRRTREQKQEQEQDSECALQYLELSDA</sequence>
<gene>
    <name evidence="2" type="ORF">GJ744_003755</name>
</gene>
<evidence type="ECO:0000313" key="2">
    <source>
        <dbReference type="EMBL" id="KAF7503425.1"/>
    </source>
</evidence>
<evidence type="ECO:0000256" key="1">
    <source>
        <dbReference type="SAM" id="MobiDB-lite"/>
    </source>
</evidence>
<evidence type="ECO:0000313" key="3">
    <source>
        <dbReference type="Proteomes" id="UP000606974"/>
    </source>
</evidence>
<accession>A0A8H7DZJ7</accession>
<proteinExistence type="predicted"/>
<dbReference type="AlphaFoldDB" id="A0A8H7DZJ7"/>
<keyword evidence="3" id="KW-1185">Reference proteome</keyword>
<dbReference type="EMBL" id="JAACFV010000179">
    <property type="protein sequence ID" value="KAF7503425.1"/>
    <property type="molecule type" value="Genomic_DNA"/>
</dbReference>
<feature type="region of interest" description="Disordered" evidence="1">
    <location>
        <begin position="41"/>
        <end position="60"/>
    </location>
</feature>
<comment type="caution">
    <text evidence="2">The sequence shown here is derived from an EMBL/GenBank/DDBJ whole genome shotgun (WGS) entry which is preliminary data.</text>
</comment>
<name>A0A8H7DZJ7_9EURO</name>
<dbReference type="Proteomes" id="UP000606974">
    <property type="component" value="Unassembled WGS sequence"/>
</dbReference>
<protein>
    <submittedName>
        <fullName evidence="2">Uncharacterized protein</fullName>
    </submittedName>
</protein>